<organism evidence="3 4">
    <name type="scientific">Jannaschia rubra</name>
    <dbReference type="NCBI Taxonomy" id="282197"/>
    <lineage>
        <taxon>Bacteria</taxon>
        <taxon>Pseudomonadati</taxon>
        <taxon>Pseudomonadota</taxon>
        <taxon>Alphaproteobacteria</taxon>
        <taxon>Rhodobacterales</taxon>
        <taxon>Roseobacteraceae</taxon>
        <taxon>Jannaschia</taxon>
    </lineage>
</organism>
<dbReference type="RefSeq" id="WP_074962675.1">
    <property type="nucleotide sequence ID" value="NZ_CXPG01000021.1"/>
</dbReference>
<dbReference type="SUPFAM" id="SSF46894">
    <property type="entry name" value="C-terminal effector domain of the bipartite response regulators"/>
    <property type="match status" value="1"/>
</dbReference>
<evidence type="ECO:0000313" key="4">
    <source>
        <dbReference type="Proteomes" id="UP000048908"/>
    </source>
</evidence>
<name>A0A0M6XWS3_9RHOB</name>
<feature type="domain" description="OmpR/PhoB-type" evidence="2">
    <location>
        <begin position="227"/>
        <end position="302"/>
    </location>
</feature>
<reference evidence="3 4" key="1">
    <citation type="submission" date="2015-07" db="EMBL/GenBank/DDBJ databases">
        <authorList>
            <person name="Noorani M."/>
        </authorList>
    </citation>
    <scope>NUCLEOTIDE SEQUENCE [LARGE SCALE GENOMIC DNA]</scope>
    <source>
        <strain evidence="3 4">CECT 5088</strain>
    </source>
</reference>
<dbReference type="OrthoDB" id="7760280at2"/>
<evidence type="ECO:0000256" key="1">
    <source>
        <dbReference type="ARBA" id="ARBA00023125"/>
    </source>
</evidence>
<dbReference type="EMBL" id="CXPG01000021">
    <property type="protein sequence ID" value="CTQ34374.1"/>
    <property type="molecule type" value="Genomic_DNA"/>
</dbReference>
<gene>
    <name evidence="3" type="ORF">JAN5088_03170</name>
</gene>
<keyword evidence="4" id="KW-1185">Reference proteome</keyword>
<dbReference type="GO" id="GO:0006355">
    <property type="term" value="P:regulation of DNA-templated transcription"/>
    <property type="evidence" value="ECO:0007669"/>
    <property type="project" value="InterPro"/>
</dbReference>
<dbReference type="GO" id="GO:0000160">
    <property type="term" value="P:phosphorelay signal transduction system"/>
    <property type="evidence" value="ECO:0007669"/>
    <property type="project" value="InterPro"/>
</dbReference>
<evidence type="ECO:0000259" key="2">
    <source>
        <dbReference type="SMART" id="SM00862"/>
    </source>
</evidence>
<dbReference type="InterPro" id="IPR036388">
    <property type="entry name" value="WH-like_DNA-bd_sf"/>
</dbReference>
<sequence length="313" mass="33922">MLTWLWKRLSNGGAEASVSGRALRRFPEREVEGLLRARVLIEQRKADSWSVCTHRDCGLDARPIRNVGEQLLACCPRDVAADEMLEPDDLRRFGIDVDKLISAIAASGGLQAAATVVADGLWLLGRLPTGICVFLCRDTNVLMAPATILATRMAAGSAPITIITIELDPATELQLRAAGIEARSLTECVLVDDHGTEHLALDRLSLIAVTAPRLVLSRSRQSAMFDGRRLDLTPQMFALIRLFAEQAGQRDPVLRKEAIDAQTGRPANEIVRDLRKALVGCGLSRAAADALIVTVRGYGYRLGIAPAEVAVED</sequence>
<dbReference type="InterPro" id="IPR016032">
    <property type="entry name" value="Sig_transdc_resp-reg_C-effctor"/>
</dbReference>
<dbReference type="AlphaFoldDB" id="A0A0M6XWS3"/>
<keyword evidence="1" id="KW-0238">DNA-binding</keyword>
<protein>
    <recommendedName>
        <fullName evidence="2">OmpR/PhoB-type domain-containing protein</fullName>
    </recommendedName>
</protein>
<proteinExistence type="predicted"/>
<accession>A0A0M6XWS3</accession>
<dbReference type="Gene3D" id="1.10.10.10">
    <property type="entry name" value="Winged helix-like DNA-binding domain superfamily/Winged helix DNA-binding domain"/>
    <property type="match status" value="1"/>
</dbReference>
<dbReference type="STRING" id="282197.SAMN04488517_10861"/>
<dbReference type="Proteomes" id="UP000048908">
    <property type="component" value="Unassembled WGS sequence"/>
</dbReference>
<evidence type="ECO:0000313" key="3">
    <source>
        <dbReference type="EMBL" id="CTQ34374.1"/>
    </source>
</evidence>
<dbReference type="SMART" id="SM00862">
    <property type="entry name" value="Trans_reg_C"/>
    <property type="match status" value="1"/>
</dbReference>
<dbReference type="GO" id="GO:0003677">
    <property type="term" value="F:DNA binding"/>
    <property type="evidence" value="ECO:0007669"/>
    <property type="project" value="UniProtKB-KW"/>
</dbReference>
<dbReference type="InterPro" id="IPR001867">
    <property type="entry name" value="OmpR/PhoB-type_DNA-bd"/>
</dbReference>